<reference evidence="2 3" key="1">
    <citation type="journal article" date="2021" name="bioRxiv">
        <title>Chromosome-scale and haplotype-resolved genome assembly of a tetraploid potato cultivar.</title>
        <authorList>
            <person name="Sun H."/>
            <person name="Jiao W.-B."/>
            <person name="Krause K."/>
            <person name="Campoy J.A."/>
            <person name="Goel M."/>
            <person name="Folz-Donahue K."/>
            <person name="Kukat C."/>
            <person name="Huettel B."/>
            <person name="Schneeberger K."/>
        </authorList>
    </citation>
    <scope>NUCLEOTIDE SEQUENCE [LARGE SCALE GENOMIC DNA]</scope>
    <source>
        <strain evidence="2">SolTubOtavaFocal</strain>
        <tissue evidence="2">Leaves</tissue>
    </source>
</reference>
<comment type="caution">
    <text evidence="2">The sequence shown here is derived from an EMBL/GenBank/DDBJ whole genome shotgun (WGS) entry which is preliminary data.</text>
</comment>
<dbReference type="InterPro" id="IPR001584">
    <property type="entry name" value="Integrase_cat-core"/>
</dbReference>
<dbReference type="InterPro" id="IPR036397">
    <property type="entry name" value="RNaseH_sf"/>
</dbReference>
<proteinExistence type="predicted"/>
<dbReference type="EMBL" id="JAIVGD010000011">
    <property type="protein sequence ID" value="KAH0769011.1"/>
    <property type="molecule type" value="Genomic_DNA"/>
</dbReference>
<name>A0ABQ7VKF5_SOLTU</name>
<evidence type="ECO:0000313" key="3">
    <source>
        <dbReference type="Proteomes" id="UP000826656"/>
    </source>
</evidence>
<dbReference type="SUPFAM" id="SSF53098">
    <property type="entry name" value="Ribonuclease H-like"/>
    <property type="match status" value="1"/>
</dbReference>
<accession>A0ABQ7VKF5</accession>
<organism evidence="2 3">
    <name type="scientific">Solanum tuberosum</name>
    <name type="common">Potato</name>
    <dbReference type="NCBI Taxonomy" id="4113"/>
    <lineage>
        <taxon>Eukaryota</taxon>
        <taxon>Viridiplantae</taxon>
        <taxon>Streptophyta</taxon>
        <taxon>Embryophyta</taxon>
        <taxon>Tracheophyta</taxon>
        <taxon>Spermatophyta</taxon>
        <taxon>Magnoliopsida</taxon>
        <taxon>eudicotyledons</taxon>
        <taxon>Gunneridae</taxon>
        <taxon>Pentapetalae</taxon>
        <taxon>asterids</taxon>
        <taxon>lamiids</taxon>
        <taxon>Solanales</taxon>
        <taxon>Solanaceae</taxon>
        <taxon>Solanoideae</taxon>
        <taxon>Solaneae</taxon>
        <taxon>Solanum</taxon>
    </lineage>
</organism>
<evidence type="ECO:0000313" key="2">
    <source>
        <dbReference type="EMBL" id="KAH0769011.1"/>
    </source>
</evidence>
<dbReference type="PANTHER" id="PTHR42648:SF21">
    <property type="entry name" value="CYSTEINE-RICH RLK (RECEPTOR-LIKE PROTEIN KINASE) 8"/>
    <property type="match status" value="1"/>
</dbReference>
<feature type="domain" description="Integrase catalytic" evidence="1">
    <location>
        <begin position="93"/>
        <end position="156"/>
    </location>
</feature>
<dbReference type="Gene3D" id="3.30.420.10">
    <property type="entry name" value="Ribonuclease H-like superfamily/Ribonuclease H"/>
    <property type="match status" value="1"/>
</dbReference>
<dbReference type="Proteomes" id="UP000826656">
    <property type="component" value="Unassembled WGS sequence"/>
</dbReference>
<sequence>MTGDVSSSLMNKLVAGDLVHGMPKLKFSDNKVYDACVRGKKMRSSFKLEKGVSTTRPLELLHMDLCGPVRVQSRGGKKYILAIQLKVNYKIASIRSDHGIEFENAQIEGICTDHEIHHNFSTPRTPQKNEVVERKNRTLVDIARTMLTDSRLAMNF</sequence>
<evidence type="ECO:0000259" key="1">
    <source>
        <dbReference type="PROSITE" id="PS50994"/>
    </source>
</evidence>
<gene>
    <name evidence="2" type="ORF">KY290_012992</name>
</gene>
<dbReference type="InterPro" id="IPR012337">
    <property type="entry name" value="RNaseH-like_sf"/>
</dbReference>
<dbReference type="PANTHER" id="PTHR42648">
    <property type="entry name" value="TRANSPOSASE, PUTATIVE-RELATED"/>
    <property type="match status" value="1"/>
</dbReference>
<keyword evidence="3" id="KW-1185">Reference proteome</keyword>
<protein>
    <recommendedName>
        <fullName evidence="1">Integrase catalytic domain-containing protein</fullName>
    </recommendedName>
</protein>
<dbReference type="PROSITE" id="PS50994">
    <property type="entry name" value="INTEGRASE"/>
    <property type="match status" value="1"/>
</dbReference>
<dbReference type="InterPro" id="IPR039537">
    <property type="entry name" value="Retrotran_Ty1/copia-like"/>
</dbReference>